<dbReference type="AlphaFoldDB" id="A0A1H3QET8"/>
<name>A0A1H3QET8_9PROT</name>
<dbReference type="NCBIfam" id="NF047389">
    <property type="entry name" value="ATPase_Sll1717"/>
    <property type="match status" value="1"/>
</dbReference>
<proteinExistence type="predicted"/>
<dbReference type="STRING" id="44576.SAMN05421881_11551"/>
<sequence>MRSDVYYLVRTSDESTDKIEGSVVWYSWSNHEILALLVKRVDQFLLGKSKSAEELMELSQAVLAGHLEKVMEPVFNGKGKWENIPTYRMLMSLIRKRPRDLVKLCTLAAKHAGAEKHKLIGTSDFNSIFEEYSQGRLQDTINEYRSELPDIERLLFGMKPSRVERKASEGYTYPTADLLRKIRNIQENKKFIFYGNRPADTKDLAAFMYKLNNHQLKLVG</sequence>
<keyword evidence="2" id="KW-1185">Reference proteome</keyword>
<dbReference type="InterPro" id="IPR059206">
    <property type="entry name" value="Sll1717-like"/>
</dbReference>
<gene>
    <name evidence="1" type="ORF">SAMN05421881_11551</name>
</gene>
<organism evidence="1 2">
    <name type="scientific">Nitrosomonas halophila</name>
    <dbReference type="NCBI Taxonomy" id="44576"/>
    <lineage>
        <taxon>Bacteria</taxon>
        <taxon>Pseudomonadati</taxon>
        <taxon>Pseudomonadota</taxon>
        <taxon>Betaproteobacteria</taxon>
        <taxon>Nitrosomonadales</taxon>
        <taxon>Nitrosomonadaceae</taxon>
        <taxon>Nitrosomonas</taxon>
    </lineage>
</organism>
<protein>
    <submittedName>
        <fullName evidence="1">Uncharacterized protein</fullName>
    </submittedName>
</protein>
<dbReference type="EMBL" id="FNOY01000155">
    <property type="protein sequence ID" value="SDZ11877.1"/>
    <property type="molecule type" value="Genomic_DNA"/>
</dbReference>
<reference evidence="1 2" key="1">
    <citation type="submission" date="2016-10" db="EMBL/GenBank/DDBJ databases">
        <authorList>
            <person name="de Groot N.N."/>
        </authorList>
    </citation>
    <scope>NUCLEOTIDE SEQUENCE [LARGE SCALE GENOMIC DNA]</scope>
    <source>
        <strain evidence="1 2">Nm1</strain>
    </source>
</reference>
<evidence type="ECO:0000313" key="2">
    <source>
        <dbReference type="Proteomes" id="UP000198640"/>
    </source>
</evidence>
<accession>A0A1H3QET8</accession>
<dbReference type="Proteomes" id="UP000198640">
    <property type="component" value="Unassembled WGS sequence"/>
</dbReference>
<evidence type="ECO:0000313" key="1">
    <source>
        <dbReference type="EMBL" id="SDZ11877.1"/>
    </source>
</evidence>